<proteinExistence type="predicted"/>
<sequence length="496" mass="51149">MKLRALGAIVVAAALASACAAPAAEPPAGDAQTWKPPSRLDWRPCAADATTRCATLRVPLDWSAPGGGTTAVEVTRSRATDPARRVGVLVYPPPTGVAGLSPALRERFDLVTYTERTLEVVDASASCVVPADVTTSPRDAAEFQHLVRRNREAFRECARRHGASWHHQDSATEARDVDAIRAALGERQISFLNTSATNLVGQAYAELFADRLRALVLDGSPDHSIASTGPYLASAATGIEATFQAFADWCERTPECGFHGMDLRGFYRSLAAQAQAGGFKDLRGFPFDFPGLASVLEFRLAEPHLGWFDMAERLREISARQVYGRTHADAAGAGATAAGGATVPAGGATVPAGGAGAAGALGSGAAAAPGGGAAADRATPGRAPRPAPTGTCGSTRTPSWSACGGRWRRRPRRSPCTGSGGRPCWAASAGRTGSPTRSTGWPSTGPCRPSSPTARSTRNSRWPGPSRSPGRSPAPAPCATPARAPAPTGPAPAPGP</sequence>
<evidence type="ECO:0000256" key="2">
    <source>
        <dbReference type="SAM" id="SignalP"/>
    </source>
</evidence>
<feature type="compositionally biased region" description="Polar residues" evidence="1">
    <location>
        <begin position="450"/>
        <end position="460"/>
    </location>
</feature>
<evidence type="ECO:0000313" key="4">
    <source>
        <dbReference type="Proteomes" id="UP000319825"/>
    </source>
</evidence>
<evidence type="ECO:0000256" key="1">
    <source>
        <dbReference type="SAM" id="MobiDB-lite"/>
    </source>
</evidence>
<reference evidence="3 4" key="1">
    <citation type="submission" date="2019-07" db="EMBL/GenBank/DDBJ databases">
        <title>R&amp;d 2014.</title>
        <authorList>
            <person name="Klenk H.-P."/>
        </authorList>
    </citation>
    <scope>NUCLEOTIDE SEQUENCE [LARGE SCALE GENOMIC DNA]</scope>
    <source>
        <strain evidence="3 4">DSM 43868</strain>
    </source>
</reference>
<dbReference type="EMBL" id="VLKE01000001">
    <property type="protein sequence ID" value="TWH65127.1"/>
    <property type="molecule type" value="Genomic_DNA"/>
</dbReference>
<name>A0A562I267_MICOL</name>
<feature type="signal peptide" evidence="2">
    <location>
        <begin position="1"/>
        <end position="23"/>
    </location>
</feature>
<protein>
    <recommendedName>
        <fullName evidence="5">Alpha/beta hydrolase family protein</fullName>
    </recommendedName>
</protein>
<keyword evidence="4" id="KW-1185">Reference proteome</keyword>
<feature type="chain" id="PRO_5021955366" description="Alpha/beta hydrolase family protein" evidence="2">
    <location>
        <begin position="24"/>
        <end position="496"/>
    </location>
</feature>
<gene>
    <name evidence="3" type="ORF">JD77_00062</name>
</gene>
<feature type="region of interest" description="Disordered" evidence="1">
    <location>
        <begin position="363"/>
        <end position="496"/>
    </location>
</feature>
<keyword evidence="2" id="KW-0732">Signal</keyword>
<dbReference type="PROSITE" id="PS51257">
    <property type="entry name" value="PROKAR_LIPOPROTEIN"/>
    <property type="match status" value="1"/>
</dbReference>
<feature type="compositionally biased region" description="Low complexity" evidence="1">
    <location>
        <begin position="363"/>
        <end position="391"/>
    </location>
</feature>
<feature type="compositionally biased region" description="Pro residues" evidence="1">
    <location>
        <begin position="487"/>
        <end position="496"/>
    </location>
</feature>
<organism evidence="3 4">
    <name type="scientific">Micromonospora olivasterospora</name>
    <dbReference type="NCBI Taxonomy" id="1880"/>
    <lineage>
        <taxon>Bacteria</taxon>
        <taxon>Bacillati</taxon>
        <taxon>Actinomycetota</taxon>
        <taxon>Actinomycetes</taxon>
        <taxon>Micromonosporales</taxon>
        <taxon>Micromonosporaceae</taxon>
        <taxon>Micromonospora</taxon>
    </lineage>
</organism>
<feature type="compositionally biased region" description="Polar residues" evidence="1">
    <location>
        <begin position="431"/>
        <end position="442"/>
    </location>
</feature>
<dbReference type="Proteomes" id="UP000319825">
    <property type="component" value="Unassembled WGS sequence"/>
</dbReference>
<dbReference type="AlphaFoldDB" id="A0A562I267"/>
<evidence type="ECO:0008006" key="5">
    <source>
        <dbReference type="Google" id="ProtNLM"/>
    </source>
</evidence>
<evidence type="ECO:0000313" key="3">
    <source>
        <dbReference type="EMBL" id="TWH65127.1"/>
    </source>
</evidence>
<dbReference type="InterPro" id="IPR029058">
    <property type="entry name" value="AB_hydrolase_fold"/>
</dbReference>
<comment type="caution">
    <text evidence="3">The sequence shown here is derived from an EMBL/GenBank/DDBJ whole genome shotgun (WGS) entry which is preliminary data.</text>
</comment>
<dbReference type="Gene3D" id="3.40.50.1820">
    <property type="entry name" value="alpha/beta hydrolase"/>
    <property type="match status" value="1"/>
</dbReference>
<accession>A0A562I267</accession>